<evidence type="ECO:0000313" key="12">
    <source>
        <dbReference type="Proteomes" id="UP000515135"/>
    </source>
</evidence>
<protein>
    <submittedName>
        <fullName evidence="13">Retinal homeobox protein Rx1-like</fullName>
    </submittedName>
</protein>
<evidence type="ECO:0000256" key="6">
    <source>
        <dbReference type="ARBA" id="ARBA00038351"/>
    </source>
</evidence>
<reference evidence="13" key="1">
    <citation type="submission" date="2025-08" db="UniProtKB">
        <authorList>
            <consortium name="RefSeq"/>
        </authorList>
    </citation>
    <scope>IDENTIFICATION</scope>
    <source>
        <tissue evidence="13">Gonad</tissue>
    </source>
</reference>
<dbReference type="CDD" id="cd00086">
    <property type="entry name" value="homeodomain"/>
    <property type="match status" value="1"/>
</dbReference>
<dbReference type="RefSeq" id="XP_019642628.1">
    <property type="nucleotide sequence ID" value="XM_019787069.1"/>
</dbReference>
<evidence type="ECO:0000256" key="8">
    <source>
        <dbReference type="RuleBase" id="RU000682"/>
    </source>
</evidence>
<accession>A0A6P5A053</accession>
<evidence type="ECO:0000256" key="4">
    <source>
        <dbReference type="ARBA" id="ARBA00023155"/>
    </source>
</evidence>
<evidence type="ECO:0000259" key="11">
    <source>
        <dbReference type="PROSITE" id="PS50803"/>
    </source>
</evidence>
<comment type="subcellular location">
    <subcellularLocation>
        <location evidence="1 7 8">Nucleus</location>
    </subcellularLocation>
</comment>
<keyword evidence="2" id="KW-0217">Developmental protein</keyword>
<dbReference type="SUPFAM" id="SSF46689">
    <property type="entry name" value="Homeodomain-like"/>
    <property type="match status" value="1"/>
</dbReference>
<keyword evidence="3 7" id="KW-0238">DNA-binding</keyword>
<dbReference type="PROSITE" id="PS00027">
    <property type="entry name" value="HOMEOBOX_1"/>
    <property type="match status" value="1"/>
</dbReference>
<evidence type="ECO:0000259" key="10">
    <source>
        <dbReference type="PROSITE" id="PS50071"/>
    </source>
</evidence>
<dbReference type="GO" id="GO:1990837">
    <property type="term" value="F:sequence-specific double-stranded DNA binding"/>
    <property type="evidence" value="ECO:0007669"/>
    <property type="project" value="TreeGrafter"/>
</dbReference>
<dbReference type="AlphaFoldDB" id="A0A6P5A053"/>
<evidence type="ECO:0000256" key="5">
    <source>
        <dbReference type="ARBA" id="ARBA00023242"/>
    </source>
</evidence>
<proteinExistence type="inferred from homology"/>
<feature type="domain" description="Homeobox" evidence="10">
    <location>
        <begin position="101"/>
        <end position="161"/>
    </location>
</feature>
<dbReference type="FunFam" id="1.10.10.60:FF:000057">
    <property type="entry name" value="Short stature homeobox 2"/>
    <property type="match status" value="1"/>
</dbReference>
<dbReference type="Pfam" id="PF03826">
    <property type="entry name" value="OAR"/>
    <property type="match status" value="1"/>
</dbReference>
<dbReference type="PANTHER" id="PTHR46799">
    <property type="entry name" value="HOMEOBOX PROTEIN UNC-4 HOMOLOG"/>
    <property type="match status" value="1"/>
</dbReference>
<dbReference type="GO" id="GO:0000981">
    <property type="term" value="F:DNA-binding transcription factor activity, RNA polymerase II-specific"/>
    <property type="evidence" value="ECO:0007669"/>
    <property type="project" value="InterPro"/>
</dbReference>
<feature type="region of interest" description="Disordered" evidence="9">
    <location>
        <begin position="161"/>
        <end position="262"/>
    </location>
</feature>
<dbReference type="InterPro" id="IPR003654">
    <property type="entry name" value="OAR_dom"/>
</dbReference>
<organism evidence="12 13">
    <name type="scientific">Branchiostoma belcheri</name>
    <name type="common">Amphioxus</name>
    <dbReference type="NCBI Taxonomy" id="7741"/>
    <lineage>
        <taxon>Eukaryota</taxon>
        <taxon>Metazoa</taxon>
        <taxon>Chordata</taxon>
        <taxon>Cephalochordata</taxon>
        <taxon>Leptocardii</taxon>
        <taxon>Amphioxiformes</taxon>
        <taxon>Branchiostomatidae</taxon>
        <taxon>Branchiostoma</taxon>
    </lineage>
</organism>
<dbReference type="PROSITE" id="PS50803">
    <property type="entry name" value="OAR"/>
    <property type="match status" value="1"/>
</dbReference>
<dbReference type="OrthoDB" id="6159439at2759"/>
<dbReference type="KEGG" id="bbel:109483929"/>
<dbReference type="GO" id="GO:0005634">
    <property type="term" value="C:nucleus"/>
    <property type="evidence" value="ECO:0007669"/>
    <property type="project" value="UniProtKB-SubCell"/>
</dbReference>
<evidence type="ECO:0000256" key="3">
    <source>
        <dbReference type="ARBA" id="ARBA00023125"/>
    </source>
</evidence>
<feature type="region of interest" description="Disordered" evidence="9">
    <location>
        <begin position="278"/>
        <end position="313"/>
    </location>
</feature>
<keyword evidence="12" id="KW-1185">Reference proteome</keyword>
<gene>
    <name evidence="13" type="primary">LOC109483929</name>
</gene>
<evidence type="ECO:0000313" key="13">
    <source>
        <dbReference type="RefSeq" id="XP_019642628.1"/>
    </source>
</evidence>
<dbReference type="SMART" id="SM00389">
    <property type="entry name" value="HOX"/>
    <property type="match status" value="1"/>
</dbReference>
<feature type="region of interest" description="Disordered" evidence="9">
    <location>
        <begin position="89"/>
        <end position="110"/>
    </location>
</feature>
<sequence length="313" mass="34597">MYGSSPILTCSVPRITPYPPPPPIFSSAPGFPTPPATSLQSAPWLQIPVRAPYSPPVPYVYEGQLVRDILPTDPCKQALLMASQAAGLTGVTDYPDDSKPTKQRRSRANYSQWQLEELEKAFETTQYPDIFMREALALRLDLIEARVQVWFQNRRAKLRRQLKLQGKDPKEALKPPNSNKNSEDNDIVSGSDSDTDDKSECGGKKEKPKFSWPGMRPKGEPEMVAPPFAGVLQGLPAGKKETLGGKSTGSNQVEEAGRRDSSIAKLRSKAKEHLANIEAIWTTERSESEKEEETSSTDSGKENIEVDVDVESL</sequence>
<dbReference type="InterPro" id="IPR017970">
    <property type="entry name" value="Homeobox_CS"/>
</dbReference>
<feature type="DNA-binding region" description="Homeobox" evidence="7">
    <location>
        <begin position="103"/>
        <end position="162"/>
    </location>
</feature>
<evidence type="ECO:0000256" key="2">
    <source>
        <dbReference type="ARBA" id="ARBA00022473"/>
    </source>
</evidence>
<dbReference type="GeneID" id="109483929"/>
<dbReference type="InterPro" id="IPR009057">
    <property type="entry name" value="Homeodomain-like_sf"/>
</dbReference>
<evidence type="ECO:0000256" key="7">
    <source>
        <dbReference type="PROSITE-ProRule" id="PRU00108"/>
    </source>
</evidence>
<dbReference type="Pfam" id="PF00046">
    <property type="entry name" value="Homeodomain"/>
    <property type="match status" value="1"/>
</dbReference>
<dbReference type="PROSITE" id="PS50071">
    <property type="entry name" value="HOMEOBOX_2"/>
    <property type="match status" value="1"/>
</dbReference>
<dbReference type="Proteomes" id="UP000515135">
    <property type="component" value="Unplaced"/>
</dbReference>
<evidence type="ECO:0000256" key="1">
    <source>
        <dbReference type="ARBA" id="ARBA00004123"/>
    </source>
</evidence>
<dbReference type="InterPro" id="IPR001356">
    <property type="entry name" value="HD"/>
</dbReference>
<comment type="similarity">
    <text evidence="6">Belongs to the paired homeobox family. Unc-4 subfamily.</text>
</comment>
<name>A0A6P5A053_BRABE</name>
<feature type="compositionally biased region" description="Basic and acidic residues" evidence="9">
    <location>
        <begin position="196"/>
        <end position="209"/>
    </location>
</feature>
<dbReference type="Gene3D" id="1.10.10.60">
    <property type="entry name" value="Homeodomain-like"/>
    <property type="match status" value="1"/>
</dbReference>
<keyword evidence="5 7" id="KW-0539">Nucleus</keyword>
<dbReference type="PANTHER" id="PTHR46799:SF2">
    <property type="entry name" value="HOMEOBOX DOMAIN-CONTAINING PROTEIN"/>
    <property type="match status" value="1"/>
</dbReference>
<keyword evidence="4 7" id="KW-0371">Homeobox</keyword>
<evidence type="ECO:0000256" key="9">
    <source>
        <dbReference type="SAM" id="MobiDB-lite"/>
    </source>
</evidence>
<feature type="domain" description="OAR" evidence="11">
    <location>
        <begin position="261"/>
        <end position="274"/>
    </location>
</feature>